<organism evidence="1 2">
    <name type="scientific">Phenylobacterium haematophilum</name>
    <dbReference type="NCBI Taxonomy" id="98513"/>
    <lineage>
        <taxon>Bacteria</taxon>
        <taxon>Pseudomonadati</taxon>
        <taxon>Pseudomonadota</taxon>
        <taxon>Alphaproteobacteria</taxon>
        <taxon>Caulobacterales</taxon>
        <taxon>Caulobacteraceae</taxon>
        <taxon>Phenylobacterium</taxon>
    </lineage>
</organism>
<dbReference type="RefSeq" id="WP_183774746.1">
    <property type="nucleotide sequence ID" value="NZ_JACIDK010000004.1"/>
</dbReference>
<gene>
    <name evidence="1" type="ORF">GGQ61_003203</name>
</gene>
<protein>
    <submittedName>
        <fullName evidence="1">Uncharacterized protein</fullName>
    </submittedName>
</protein>
<dbReference type="EMBL" id="JACIDK010000004">
    <property type="protein sequence ID" value="MBB3892470.1"/>
    <property type="molecule type" value="Genomic_DNA"/>
</dbReference>
<evidence type="ECO:0000313" key="1">
    <source>
        <dbReference type="EMBL" id="MBB3892470.1"/>
    </source>
</evidence>
<dbReference type="Proteomes" id="UP000530564">
    <property type="component" value="Unassembled WGS sequence"/>
</dbReference>
<comment type="caution">
    <text evidence="1">The sequence shown here is derived from an EMBL/GenBank/DDBJ whole genome shotgun (WGS) entry which is preliminary data.</text>
</comment>
<proteinExistence type="predicted"/>
<evidence type="ECO:0000313" key="2">
    <source>
        <dbReference type="Proteomes" id="UP000530564"/>
    </source>
</evidence>
<name>A0A840A4Q6_9CAUL</name>
<accession>A0A840A4Q6</accession>
<keyword evidence="2" id="KW-1185">Reference proteome</keyword>
<sequence length="53" mass="5688">MATDTAIYVSKRLQRVAFALLCLVAAQLVLAVASCEPEQVAMGAARVQLDRKP</sequence>
<reference evidence="1 2" key="1">
    <citation type="submission" date="2020-08" db="EMBL/GenBank/DDBJ databases">
        <title>Genomic Encyclopedia of Type Strains, Phase IV (KMG-IV): sequencing the most valuable type-strain genomes for metagenomic binning, comparative biology and taxonomic classification.</title>
        <authorList>
            <person name="Goeker M."/>
        </authorList>
    </citation>
    <scope>NUCLEOTIDE SEQUENCE [LARGE SCALE GENOMIC DNA]</scope>
    <source>
        <strain evidence="1 2">DSM 21793</strain>
    </source>
</reference>
<dbReference type="AlphaFoldDB" id="A0A840A4Q6"/>